<keyword evidence="2" id="KW-1185">Reference proteome</keyword>
<reference evidence="2" key="1">
    <citation type="journal article" date="2019" name="Int. J. Syst. Evol. Microbiol.">
        <title>The Global Catalogue of Microorganisms (GCM) 10K type strain sequencing project: providing services to taxonomists for standard genome sequencing and annotation.</title>
        <authorList>
            <consortium name="The Broad Institute Genomics Platform"/>
            <consortium name="The Broad Institute Genome Sequencing Center for Infectious Disease"/>
            <person name="Wu L."/>
            <person name="Ma J."/>
        </authorList>
    </citation>
    <scope>NUCLEOTIDE SEQUENCE [LARGE SCALE GENOMIC DNA]</scope>
    <source>
        <strain evidence="2">CGMCC 1.15043</strain>
    </source>
</reference>
<sequence length="358" mass="42088">MSNIKLAIERFWIEPGNFEMWCDALSKIPLETKARNVKELAKLYFNRDTDSTDKKLDRSKELFGLIGYNYSKTSRQLDIKGMYFLERKAGCLCLTQDAVELIDAYRQGYDWEKKLALQLLSYSPRTRVIMFLLLNGGVIQSYCKSMNELGKWQIVYDGVVYSPFTSNFLLNDMNRMLHRFKLQALGPFWKQVIEENGIILEDEWQFIGSSGIEPAIHNLTAFMRCPMQLFDYLEWFVEMADGTRILNINKISNDIDVKKLFNLEITQTQSELQWLKNEAKNFADHKGLFPIEPVFEQLMAKYYPTWEKGLPRFIDYYITTGISERLFVLVQHESGQPRHGRGYLGKREYQLIKLDFNR</sequence>
<dbReference type="EMBL" id="BMHE01000027">
    <property type="protein sequence ID" value="GFZ93768.1"/>
    <property type="molecule type" value="Genomic_DNA"/>
</dbReference>
<organism evidence="1 2">
    <name type="scientific">Paenibacillus marchantiophytorum</name>
    <dbReference type="NCBI Taxonomy" id="1619310"/>
    <lineage>
        <taxon>Bacteria</taxon>
        <taxon>Bacillati</taxon>
        <taxon>Bacillota</taxon>
        <taxon>Bacilli</taxon>
        <taxon>Bacillales</taxon>
        <taxon>Paenibacillaceae</taxon>
        <taxon>Paenibacillus</taxon>
    </lineage>
</organism>
<evidence type="ECO:0000313" key="2">
    <source>
        <dbReference type="Proteomes" id="UP000615455"/>
    </source>
</evidence>
<name>A0ABQ1F005_9BACL</name>
<comment type="caution">
    <text evidence="1">The sequence shown here is derived from an EMBL/GenBank/DDBJ whole genome shotgun (WGS) entry which is preliminary data.</text>
</comment>
<dbReference type="Proteomes" id="UP000615455">
    <property type="component" value="Unassembled WGS sequence"/>
</dbReference>
<gene>
    <name evidence="1" type="ORF">GCM10008018_45230</name>
</gene>
<evidence type="ECO:0008006" key="3">
    <source>
        <dbReference type="Google" id="ProtNLM"/>
    </source>
</evidence>
<accession>A0ABQ1F005</accession>
<dbReference type="RefSeq" id="WP_189015244.1">
    <property type="nucleotide sequence ID" value="NZ_BMHE01000027.1"/>
</dbReference>
<proteinExistence type="predicted"/>
<evidence type="ECO:0000313" key="1">
    <source>
        <dbReference type="EMBL" id="GFZ93768.1"/>
    </source>
</evidence>
<protein>
    <recommendedName>
        <fullName evidence="3">DUF2515 domain-containing protein</fullName>
    </recommendedName>
</protein>